<evidence type="ECO:0000313" key="2">
    <source>
        <dbReference type="EMBL" id="PXF48956.1"/>
    </source>
</evidence>
<name>A0A2V3J3C9_9FLOR</name>
<feature type="transmembrane region" description="Helical" evidence="1">
    <location>
        <begin position="390"/>
        <end position="411"/>
    </location>
</feature>
<feature type="transmembrane region" description="Helical" evidence="1">
    <location>
        <begin position="75"/>
        <end position="94"/>
    </location>
</feature>
<keyword evidence="1" id="KW-1133">Transmembrane helix</keyword>
<feature type="transmembrane region" description="Helical" evidence="1">
    <location>
        <begin position="13"/>
        <end position="32"/>
    </location>
</feature>
<accession>A0A2V3J3C9</accession>
<keyword evidence="1" id="KW-0812">Transmembrane</keyword>
<comment type="caution">
    <text evidence="2">The sequence shown here is derived from an EMBL/GenBank/DDBJ whole genome shotgun (WGS) entry which is preliminary data.</text>
</comment>
<evidence type="ECO:0000313" key="3">
    <source>
        <dbReference type="Proteomes" id="UP000247409"/>
    </source>
</evidence>
<gene>
    <name evidence="2" type="ORF">BWQ96_01298</name>
</gene>
<keyword evidence="3" id="KW-1185">Reference proteome</keyword>
<evidence type="ECO:0000256" key="1">
    <source>
        <dbReference type="SAM" id="Phobius"/>
    </source>
</evidence>
<reference evidence="2 3" key="1">
    <citation type="journal article" date="2018" name="Mol. Biol. Evol.">
        <title>Analysis of the draft genome of the red seaweed Gracilariopsis chorda provides insights into genome size evolution in Rhodophyta.</title>
        <authorList>
            <person name="Lee J."/>
            <person name="Yang E.C."/>
            <person name="Graf L."/>
            <person name="Yang J.H."/>
            <person name="Qiu H."/>
            <person name="Zel Zion U."/>
            <person name="Chan C.X."/>
            <person name="Stephens T.G."/>
            <person name="Weber A.P.M."/>
            <person name="Boo G.H."/>
            <person name="Boo S.M."/>
            <person name="Kim K.M."/>
            <person name="Shin Y."/>
            <person name="Jung M."/>
            <person name="Lee S.J."/>
            <person name="Yim H.S."/>
            <person name="Lee J.H."/>
            <person name="Bhattacharya D."/>
            <person name="Yoon H.S."/>
        </authorList>
    </citation>
    <scope>NUCLEOTIDE SEQUENCE [LARGE SCALE GENOMIC DNA]</scope>
    <source>
        <strain evidence="2 3">SKKU-2015</strain>
        <tissue evidence="2">Whole body</tissue>
    </source>
</reference>
<proteinExistence type="predicted"/>
<dbReference type="EMBL" id="NBIV01000010">
    <property type="protein sequence ID" value="PXF48956.1"/>
    <property type="molecule type" value="Genomic_DNA"/>
</dbReference>
<protein>
    <submittedName>
        <fullName evidence="2">Uncharacterized protein</fullName>
    </submittedName>
</protein>
<organism evidence="2 3">
    <name type="scientific">Gracilariopsis chorda</name>
    <dbReference type="NCBI Taxonomy" id="448386"/>
    <lineage>
        <taxon>Eukaryota</taxon>
        <taxon>Rhodophyta</taxon>
        <taxon>Florideophyceae</taxon>
        <taxon>Rhodymeniophycidae</taxon>
        <taxon>Gracilariales</taxon>
        <taxon>Gracilariaceae</taxon>
        <taxon>Gracilariopsis</taxon>
    </lineage>
</organism>
<sequence>MISIPVRSGIVNAVLEACLVLIVAPIWNNALVKITNRRTFRNARVKGNAVRIGQQLPSISRPLTLLRTRAAGNKLLLIGEIVIAIVIFWLELGVNGETQGEYNLQTRYVLNGGGFPDVAPLSNLTRLRIIKGLSSQSRSCFRQVERDTYELYGVSYTSPQNFEKDVARKYGFNQSLCLGPDNVESGVGIRFVTDYDSDVGEHDLNTSRFRPGRIPDGVEDAPLPGSCEGSLYGTNTFTVLGTYISGSRIMATAIEEDKDRFEIEIGGLVNLEYDDPNDYTILERDYGTSTCIDLNYTRMTRREFSIKVTAMNTKLDVRGLARAVIAYMNDKTPHPYPEDSGVYRPYNAVDLFTDIFFSGEIESDEDTEQVIGQFDRMQVRVRGKEREVTVLSLSATVLAAVVAVAALAGILTNAFIDNHGRDVTSVAWTLGVVRSHYENLGRCWNKTPDVTTYWVQVREGWSTHFGPIGYGHIVQAGDDVKDGDITGCNPVAG</sequence>
<dbReference type="AlphaFoldDB" id="A0A2V3J3C9"/>
<keyword evidence="1" id="KW-0472">Membrane</keyword>
<dbReference type="Proteomes" id="UP000247409">
    <property type="component" value="Unassembled WGS sequence"/>
</dbReference>